<keyword evidence="5" id="KW-0862">Zinc</keyword>
<keyword evidence="7" id="KW-0238">DNA-binding</keyword>
<name>A0A4Y3L469_9CELL</name>
<feature type="binding site" evidence="5">
    <location>
        <position position="203"/>
    </location>
    <ligand>
        <name>Zn(2+)</name>
        <dbReference type="ChEBI" id="CHEBI:29105"/>
    </ligand>
</feature>
<dbReference type="Pfam" id="PF03006">
    <property type="entry name" value="HlyIII"/>
    <property type="match status" value="1"/>
</dbReference>
<dbReference type="PANTHER" id="PTHR20855">
    <property type="entry name" value="ADIPOR/PROGESTIN RECEPTOR-RELATED"/>
    <property type="match status" value="1"/>
</dbReference>
<dbReference type="GO" id="GO:0003677">
    <property type="term" value="F:DNA binding"/>
    <property type="evidence" value="ECO:0007669"/>
    <property type="project" value="UniProtKB-KW"/>
</dbReference>
<keyword evidence="3 6" id="KW-1133">Transmembrane helix</keyword>
<proteinExistence type="predicted"/>
<sequence length="228" mass="24336">MDIPRSVENAAEHVAAAVKPRLRGWIHAGMFPVALIGGVLLVVAAPPGTPRTAVAVFGVTSILLFGTSGVYHRGTWSPRVAGVLRRLDHSNIYLIIAGTYTPLAVLLLSPRDATVLLWIVWTGAFAGLLMRVLWLDAPRWLYTPLYVLLGCAALGYLPQFARAEAGGAAIVALIVGCGVAYILGAVVYATKRPNPSPQWFGFHEIFHVLTVIGWACTFAAVAVAIART</sequence>
<feature type="binding site" evidence="5">
    <location>
        <position position="207"/>
    </location>
    <ligand>
        <name>Zn(2+)</name>
        <dbReference type="ChEBI" id="CHEBI:29105"/>
    </ligand>
</feature>
<organism evidence="7 8">
    <name type="scientific">Cellulomonas cellasea</name>
    <dbReference type="NCBI Taxonomy" id="43670"/>
    <lineage>
        <taxon>Bacteria</taxon>
        <taxon>Bacillati</taxon>
        <taxon>Actinomycetota</taxon>
        <taxon>Actinomycetes</taxon>
        <taxon>Micrococcales</taxon>
        <taxon>Cellulomonadaceae</taxon>
        <taxon>Cellulomonas</taxon>
    </lineage>
</organism>
<accession>A0A4Y3L469</accession>
<comment type="subcellular location">
    <subcellularLocation>
        <location evidence="1">Membrane</location>
        <topology evidence="1">Multi-pass membrane protein</topology>
    </subcellularLocation>
</comment>
<feature type="transmembrane region" description="Helical" evidence="6">
    <location>
        <begin position="140"/>
        <end position="157"/>
    </location>
</feature>
<keyword evidence="2 6" id="KW-0812">Transmembrane</keyword>
<keyword evidence="5" id="KW-0479">Metal-binding</keyword>
<gene>
    <name evidence="7" type="ORF">CCE01nite_35770</name>
</gene>
<protein>
    <submittedName>
        <fullName evidence="7">DNA-binding protein</fullName>
    </submittedName>
</protein>
<evidence type="ECO:0000256" key="6">
    <source>
        <dbReference type="SAM" id="Phobius"/>
    </source>
</evidence>
<dbReference type="GO" id="GO:0016020">
    <property type="term" value="C:membrane"/>
    <property type="evidence" value="ECO:0007669"/>
    <property type="project" value="UniProtKB-SubCell"/>
</dbReference>
<dbReference type="EMBL" id="BJLR01000034">
    <property type="protein sequence ID" value="GEA89628.1"/>
    <property type="molecule type" value="Genomic_DNA"/>
</dbReference>
<evidence type="ECO:0000313" key="7">
    <source>
        <dbReference type="EMBL" id="GEA89628.1"/>
    </source>
</evidence>
<evidence type="ECO:0000256" key="3">
    <source>
        <dbReference type="ARBA" id="ARBA00022989"/>
    </source>
</evidence>
<feature type="transmembrane region" description="Helical" evidence="6">
    <location>
        <begin position="52"/>
        <end position="71"/>
    </location>
</feature>
<feature type="transmembrane region" description="Helical" evidence="6">
    <location>
        <begin position="91"/>
        <end position="108"/>
    </location>
</feature>
<feature type="transmembrane region" description="Helical" evidence="6">
    <location>
        <begin position="115"/>
        <end position="134"/>
    </location>
</feature>
<evidence type="ECO:0000256" key="5">
    <source>
        <dbReference type="PIRSR" id="PIRSR604254-1"/>
    </source>
</evidence>
<dbReference type="GO" id="GO:0046872">
    <property type="term" value="F:metal ion binding"/>
    <property type="evidence" value="ECO:0007669"/>
    <property type="project" value="UniProtKB-KW"/>
</dbReference>
<comment type="caution">
    <text evidence="7">The sequence shown here is derived from an EMBL/GenBank/DDBJ whole genome shotgun (WGS) entry which is preliminary data.</text>
</comment>
<dbReference type="PANTHER" id="PTHR20855:SF3">
    <property type="entry name" value="LD03007P"/>
    <property type="match status" value="1"/>
</dbReference>
<evidence type="ECO:0000256" key="2">
    <source>
        <dbReference type="ARBA" id="ARBA00022692"/>
    </source>
</evidence>
<dbReference type="InterPro" id="IPR004254">
    <property type="entry name" value="AdipoR/HlyIII-related"/>
</dbReference>
<evidence type="ECO:0000256" key="4">
    <source>
        <dbReference type="ARBA" id="ARBA00023136"/>
    </source>
</evidence>
<keyword evidence="8" id="KW-1185">Reference proteome</keyword>
<feature type="transmembrane region" description="Helical" evidence="6">
    <location>
        <begin position="25"/>
        <end position="45"/>
    </location>
</feature>
<evidence type="ECO:0000256" key="1">
    <source>
        <dbReference type="ARBA" id="ARBA00004141"/>
    </source>
</evidence>
<dbReference type="Proteomes" id="UP000317046">
    <property type="component" value="Unassembled WGS sequence"/>
</dbReference>
<feature type="binding site" evidence="5">
    <location>
        <position position="72"/>
    </location>
    <ligand>
        <name>Zn(2+)</name>
        <dbReference type="ChEBI" id="CHEBI:29105"/>
    </ligand>
</feature>
<keyword evidence="4 6" id="KW-0472">Membrane</keyword>
<evidence type="ECO:0000313" key="8">
    <source>
        <dbReference type="Proteomes" id="UP000317046"/>
    </source>
</evidence>
<feature type="transmembrane region" description="Helical" evidence="6">
    <location>
        <begin position="169"/>
        <end position="190"/>
    </location>
</feature>
<reference evidence="7" key="1">
    <citation type="submission" date="2019-06" db="EMBL/GenBank/DDBJ databases">
        <title>Whole genome shotgun sequence of Cellulomonas cellasea NBRC 3753.</title>
        <authorList>
            <person name="Hosoyama A."/>
            <person name="Uohara A."/>
            <person name="Ohji S."/>
            <person name="Ichikawa N."/>
        </authorList>
    </citation>
    <scope>NUCLEOTIDE SEQUENCE [LARGE SCALE GENOMIC DNA]</scope>
    <source>
        <strain evidence="7">NBRC 3753</strain>
    </source>
</reference>
<dbReference type="AlphaFoldDB" id="A0A4Y3L469"/>
<feature type="transmembrane region" description="Helical" evidence="6">
    <location>
        <begin position="205"/>
        <end position="226"/>
    </location>
</feature>